<dbReference type="CDD" id="cd04301">
    <property type="entry name" value="NAT_SF"/>
    <property type="match status" value="1"/>
</dbReference>
<feature type="domain" description="N-acetyltransferase" evidence="3">
    <location>
        <begin position="5"/>
        <end position="141"/>
    </location>
</feature>
<dbReference type="EMBL" id="DXCM01000021">
    <property type="protein sequence ID" value="HIY91848.1"/>
    <property type="molecule type" value="Genomic_DNA"/>
</dbReference>
<gene>
    <name evidence="4" type="ORF">H9820_02745</name>
</gene>
<dbReference type="Pfam" id="PF00583">
    <property type="entry name" value="Acetyltransf_1"/>
    <property type="match status" value="1"/>
</dbReference>
<dbReference type="Proteomes" id="UP000824013">
    <property type="component" value="Unassembled WGS sequence"/>
</dbReference>
<dbReference type="PANTHER" id="PTHR43626">
    <property type="entry name" value="ACYL-COA N-ACYLTRANSFERASE"/>
    <property type="match status" value="1"/>
</dbReference>
<proteinExistence type="predicted"/>
<name>A0A9D2CNA4_9LACO</name>
<evidence type="ECO:0000313" key="5">
    <source>
        <dbReference type="Proteomes" id="UP000824013"/>
    </source>
</evidence>
<reference evidence="4" key="1">
    <citation type="journal article" date="2021" name="PeerJ">
        <title>Extensive microbial diversity within the chicken gut microbiome revealed by metagenomics and culture.</title>
        <authorList>
            <person name="Gilroy R."/>
            <person name="Ravi A."/>
            <person name="Getino M."/>
            <person name="Pursley I."/>
            <person name="Horton D.L."/>
            <person name="Alikhan N.F."/>
            <person name="Baker D."/>
            <person name="Gharbi K."/>
            <person name="Hall N."/>
            <person name="Watson M."/>
            <person name="Adriaenssens E.M."/>
            <person name="Foster-Nyarko E."/>
            <person name="Jarju S."/>
            <person name="Secka A."/>
            <person name="Antonio M."/>
            <person name="Oren A."/>
            <person name="Chaudhuri R.R."/>
            <person name="La Ragione R."/>
            <person name="Hildebrand F."/>
            <person name="Pallen M.J."/>
        </authorList>
    </citation>
    <scope>NUCLEOTIDE SEQUENCE</scope>
    <source>
        <strain evidence="4">3204</strain>
    </source>
</reference>
<dbReference type="GO" id="GO:0008080">
    <property type="term" value="F:N-acetyltransferase activity"/>
    <property type="evidence" value="ECO:0007669"/>
    <property type="project" value="InterPro"/>
</dbReference>
<reference evidence="4" key="2">
    <citation type="submission" date="2021-04" db="EMBL/GenBank/DDBJ databases">
        <authorList>
            <person name="Gilroy R."/>
        </authorList>
    </citation>
    <scope>NUCLEOTIDE SEQUENCE</scope>
    <source>
        <strain evidence="4">3204</strain>
    </source>
</reference>
<keyword evidence="1" id="KW-0808">Transferase</keyword>
<dbReference type="Gene3D" id="3.40.630.30">
    <property type="match status" value="1"/>
</dbReference>
<dbReference type="SUPFAM" id="SSF55729">
    <property type="entry name" value="Acyl-CoA N-acyltransferases (Nat)"/>
    <property type="match status" value="1"/>
</dbReference>
<organism evidence="4 5">
    <name type="scientific">Candidatus Companilactobacillus pullicola</name>
    <dbReference type="NCBI Taxonomy" id="2838523"/>
    <lineage>
        <taxon>Bacteria</taxon>
        <taxon>Bacillati</taxon>
        <taxon>Bacillota</taxon>
        <taxon>Bacilli</taxon>
        <taxon>Lactobacillales</taxon>
        <taxon>Lactobacillaceae</taxon>
        <taxon>Companilactobacillus</taxon>
    </lineage>
</organism>
<accession>A0A9D2CNA4</accession>
<sequence>MTIDYTFQKPDFIDSKQILDLYQSVDWLAYVQQPQTTIEALNNSVVLWAVDNQRLVGLCRGITDSKTVLYVQDILVDPTYQGQHIGTELVNKFLKKHQNVGQTILITDPEDKTLAFYQSLGFQEVKPSGYGRAFVMDRRFN</sequence>
<protein>
    <submittedName>
        <fullName evidence="4">GNAT family N-acetyltransferase</fullName>
    </submittedName>
</protein>
<dbReference type="InterPro" id="IPR000182">
    <property type="entry name" value="GNAT_dom"/>
</dbReference>
<dbReference type="AlphaFoldDB" id="A0A9D2CNA4"/>
<dbReference type="GO" id="GO:0005737">
    <property type="term" value="C:cytoplasm"/>
    <property type="evidence" value="ECO:0007669"/>
    <property type="project" value="TreeGrafter"/>
</dbReference>
<dbReference type="InterPro" id="IPR045039">
    <property type="entry name" value="NSI-like"/>
</dbReference>
<evidence type="ECO:0000313" key="4">
    <source>
        <dbReference type="EMBL" id="HIY91848.1"/>
    </source>
</evidence>
<dbReference type="InterPro" id="IPR016181">
    <property type="entry name" value="Acyl_CoA_acyltransferase"/>
</dbReference>
<evidence type="ECO:0000256" key="1">
    <source>
        <dbReference type="ARBA" id="ARBA00022679"/>
    </source>
</evidence>
<evidence type="ECO:0000256" key="2">
    <source>
        <dbReference type="ARBA" id="ARBA00023315"/>
    </source>
</evidence>
<evidence type="ECO:0000259" key="3">
    <source>
        <dbReference type="PROSITE" id="PS51186"/>
    </source>
</evidence>
<dbReference type="PANTHER" id="PTHR43626:SF4">
    <property type="entry name" value="GCN5-RELATED N-ACETYLTRANSFERASE 2, CHLOROPLASTIC"/>
    <property type="match status" value="1"/>
</dbReference>
<comment type="caution">
    <text evidence="4">The sequence shown here is derived from an EMBL/GenBank/DDBJ whole genome shotgun (WGS) entry which is preliminary data.</text>
</comment>
<dbReference type="PROSITE" id="PS51186">
    <property type="entry name" value="GNAT"/>
    <property type="match status" value="1"/>
</dbReference>
<keyword evidence="2" id="KW-0012">Acyltransferase</keyword>